<dbReference type="OrthoDB" id="9766816at2"/>
<reference evidence="4 5" key="1">
    <citation type="journal article" date="2012" name="J. Bacteriol.">
        <title>Twenty-one genome sequences from Pseudomonas species and 19 genome sequences from diverse bacteria isolated from the rhizosphere and endosphere of Populus deltoides.</title>
        <authorList>
            <person name="Brown S.D."/>
            <person name="Utturkar S.M."/>
            <person name="Klingeman D.M."/>
            <person name="Johnson C.M."/>
            <person name="Martin S.L."/>
            <person name="Land M.L."/>
            <person name="Lu T.Y."/>
            <person name="Schadt C.W."/>
            <person name="Doktycz M.J."/>
            <person name="Pelletier D.A."/>
        </authorList>
    </citation>
    <scope>NUCLEOTIDE SEQUENCE [LARGE SCALE GENOMIC DNA]</scope>
    <source>
        <strain evidence="4 5">CF314</strain>
    </source>
</reference>
<proteinExistence type="predicted"/>
<dbReference type="RefSeq" id="WP_007842242.1">
    <property type="nucleotide sequence ID" value="NZ_AKJY01000021.1"/>
</dbReference>
<dbReference type="PANTHER" id="PTHR13789">
    <property type="entry name" value="MONOOXYGENASE"/>
    <property type="match status" value="1"/>
</dbReference>
<keyword evidence="2" id="KW-0503">Monooxygenase</keyword>
<dbReference type="AlphaFoldDB" id="J3CL36"/>
<dbReference type="EMBL" id="AKJY01000021">
    <property type="protein sequence ID" value="EJL73721.1"/>
    <property type="molecule type" value="Genomic_DNA"/>
</dbReference>
<name>J3CL36_9FLAO</name>
<gene>
    <name evidence="4" type="ORF">PMI13_01485</name>
</gene>
<keyword evidence="5" id="KW-1185">Reference proteome</keyword>
<evidence type="ECO:0000256" key="2">
    <source>
        <dbReference type="ARBA" id="ARBA00023033"/>
    </source>
</evidence>
<dbReference type="GO" id="GO:0004497">
    <property type="term" value="F:monooxygenase activity"/>
    <property type="evidence" value="ECO:0007669"/>
    <property type="project" value="UniProtKB-KW"/>
</dbReference>
<dbReference type="Gene3D" id="3.50.50.60">
    <property type="entry name" value="FAD/NAD(P)-binding domain"/>
    <property type="match status" value="1"/>
</dbReference>
<keyword evidence="1" id="KW-0560">Oxidoreductase</keyword>
<dbReference type="PANTHER" id="PTHR13789:SF309">
    <property type="entry name" value="PUTATIVE (AFU_ORTHOLOGUE AFUA_6G14510)-RELATED"/>
    <property type="match status" value="1"/>
</dbReference>
<protein>
    <submittedName>
        <fullName evidence="4">2-polyprenyl-6-methoxyphenol hydroxylase-like oxidoreductase</fullName>
    </submittedName>
</protein>
<dbReference type="PRINTS" id="PR00420">
    <property type="entry name" value="RNGMNOXGNASE"/>
</dbReference>
<dbReference type="Pfam" id="PF13450">
    <property type="entry name" value="NAD_binding_8"/>
    <property type="match status" value="1"/>
</dbReference>
<comment type="caution">
    <text evidence="4">The sequence shown here is derived from an EMBL/GenBank/DDBJ whole genome shotgun (WGS) entry which is preliminary data.</text>
</comment>
<dbReference type="InterPro" id="IPR036188">
    <property type="entry name" value="FAD/NAD-bd_sf"/>
</dbReference>
<evidence type="ECO:0000313" key="4">
    <source>
        <dbReference type="EMBL" id="EJL73721.1"/>
    </source>
</evidence>
<dbReference type="GO" id="GO:0071949">
    <property type="term" value="F:FAD binding"/>
    <property type="evidence" value="ECO:0007669"/>
    <property type="project" value="InterPro"/>
</dbReference>
<dbReference type="InterPro" id="IPR050493">
    <property type="entry name" value="FAD-dep_Monooxygenase_BioMet"/>
</dbReference>
<dbReference type="Pfam" id="PF01494">
    <property type="entry name" value="FAD_binding_3"/>
    <property type="match status" value="1"/>
</dbReference>
<dbReference type="InterPro" id="IPR002938">
    <property type="entry name" value="FAD-bd"/>
</dbReference>
<dbReference type="PATRIC" id="fig|1144316.3.peg.1488"/>
<sequence length="359" mass="41776">MKNIAIVGAGISGLSMANYLEKHNIDYHIYERRKENDLAGHGFLLPQEGIEFLSHIIDKNTLFKQGNFLKKYIQYSHTGKVIAEKDLNDVFVISRGALIEILTRNIPSSKITYEKTISFSDQEKGGLKYPDGSDIESDIIIVSDGSRSRIRKEIFKDEILRSVRENEMVNIIKNKDIAARIENNFMKFHHLDGGLTFGILKLSDDKILWYSQFDNERYKTDKECSIENIKDYMFEVFKEWDPLVSTIVRESSYKNIHLWPVYELETLNPFYRDNIVFIGDAAHPLIPFTSQGVTSALKDSFTLTRYLTEEKNTTEAFRKYERERKPEIQVHIQNGRILLDQFLLPLDQQKKNTLPISYK</sequence>
<accession>J3CL36</accession>
<evidence type="ECO:0000259" key="3">
    <source>
        <dbReference type="Pfam" id="PF01494"/>
    </source>
</evidence>
<organism evidence="4 5">
    <name type="scientific">Chryseobacterium populi</name>
    <dbReference type="NCBI Taxonomy" id="1144316"/>
    <lineage>
        <taxon>Bacteria</taxon>
        <taxon>Pseudomonadati</taxon>
        <taxon>Bacteroidota</taxon>
        <taxon>Flavobacteriia</taxon>
        <taxon>Flavobacteriales</taxon>
        <taxon>Weeksellaceae</taxon>
        <taxon>Chryseobacterium group</taxon>
        <taxon>Chryseobacterium</taxon>
    </lineage>
</organism>
<evidence type="ECO:0000313" key="5">
    <source>
        <dbReference type="Proteomes" id="UP000007509"/>
    </source>
</evidence>
<evidence type="ECO:0000256" key="1">
    <source>
        <dbReference type="ARBA" id="ARBA00023002"/>
    </source>
</evidence>
<dbReference type="Proteomes" id="UP000007509">
    <property type="component" value="Unassembled WGS sequence"/>
</dbReference>
<dbReference type="SUPFAM" id="SSF51905">
    <property type="entry name" value="FAD/NAD(P)-binding domain"/>
    <property type="match status" value="1"/>
</dbReference>
<feature type="domain" description="FAD-binding" evidence="3">
    <location>
        <begin position="133"/>
        <end position="329"/>
    </location>
</feature>